<dbReference type="GO" id="GO:0015562">
    <property type="term" value="F:efflux transmembrane transporter activity"/>
    <property type="evidence" value="ECO:0007669"/>
    <property type="project" value="InterPro"/>
</dbReference>
<evidence type="ECO:0000256" key="7">
    <source>
        <dbReference type="ARBA" id="ARBA00023237"/>
    </source>
</evidence>
<dbReference type="GO" id="GO:0009279">
    <property type="term" value="C:cell outer membrane"/>
    <property type="evidence" value="ECO:0007669"/>
    <property type="project" value="UniProtKB-SubCell"/>
</dbReference>
<dbReference type="PANTHER" id="PTHR30026">
    <property type="entry name" value="OUTER MEMBRANE PROTEIN TOLC"/>
    <property type="match status" value="1"/>
</dbReference>
<dbReference type="STRING" id="1524460.IX84_08150"/>
<comment type="subcellular location">
    <subcellularLocation>
        <location evidence="1">Cell outer membrane</location>
    </subcellularLocation>
</comment>
<dbReference type="InterPro" id="IPR003423">
    <property type="entry name" value="OMP_efflux"/>
</dbReference>
<gene>
    <name evidence="9" type="ORF">IX84_08150</name>
</gene>
<keyword evidence="4" id="KW-1134">Transmembrane beta strand</keyword>
<dbReference type="Pfam" id="PF02321">
    <property type="entry name" value="OEP"/>
    <property type="match status" value="1"/>
</dbReference>
<feature type="chain" id="PRO_5001947784" description="Transporter" evidence="8">
    <location>
        <begin position="18"/>
        <end position="422"/>
    </location>
</feature>
<evidence type="ECO:0000313" key="9">
    <source>
        <dbReference type="EMBL" id="KGE88630.1"/>
    </source>
</evidence>
<feature type="signal peptide" evidence="8">
    <location>
        <begin position="1"/>
        <end position="17"/>
    </location>
</feature>
<dbReference type="PANTHER" id="PTHR30026:SF20">
    <property type="entry name" value="OUTER MEMBRANE PROTEIN TOLC"/>
    <property type="match status" value="1"/>
</dbReference>
<evidence type="ECO:0008006" key="11">
    <source>
        <dbReference type="Google" id="ProtNLM"/>
    </source>
</evidence>
<dbReference type="AlphaFoldDB" id="A0A098S944"/>
<dbReference type="SUPFAM" id="SSF56954">
    <property type="entry name" value="Outer membrane efflux proteins (OEP)"/>
    <property type="match status" value="1"/>
</dbReference>
<accession>A0A098S944</accession>
<evidence type="ECO:0000256" key="8">
    <source>
        <dbReference type="SAM" id="SignalP"/>
    </source>
</evidence>
<name>A0A098S944_9BACT</name>
<dbReference type="GO" id="GO:0015288">
    <property type="term" value="F:porin activity"/>
    <property type="evidence" value="ECO:0007669"/>
    <property type="project" value="TreeGrafter"/>
</dbReference>
<evidence type="ECO:0000256" key="4">
    <source>
        <dbReference type="ARBA" id="ARBA00022452"/>
    </source>
</evidence>
<evidence type="ECO:0000256" key="6">
    <source>
        <dbReference type="ARBA" id="ARBA00023136"/>
    </source>
</evidence>
<evidence type="ECO:0000313" key="10">
    <source>
        <dbReference type="Proteomes" id="UP000029736"/>
    </source>
</evidence>
<dbReference type="Gene3D" id="1.20.1600.10">
    <property type="entry name" value="Outer membrane efflux proteins (OEP)"/>
    <property type="match status" value="1"/>
</dbReference>
<dbReference type="OrthoDB" id="976750at2"/>
<evidence type="ECO:0000256" key="2">
    <source>
        <dbReference type="ARBA" id="ARBA00007613"/>
    </source>
</evidence>
<keyword evidence="7" id="KW-0998">Cell outer membrane</keyword>
<keyword evidence="6" id="KW-0472">Membrane</keyword>
<comment type="similarity">
    <text evidence="2">Belongs to the outer membrane factor (OMF) (TC 1.B.17) family.</text>
</comment>
<reference evidence="9 10" key="1">
    <citation type="journal article" date="2014" name="Int. J. Syst. Evol. Microbiol.">
        <title>Phaeodactylibacter xiamenensis gen. nov., sp. nov., a member of the family Saprospiraceae isolated from the marine alga Phaeodactylum tricornutum.</title>
        <authorList>
            <person name="Chen Z.Jr."/>
            <person name="Lei X."/>
            <person name="Lai Q."/>
            <person name="Li Y."/>
            <person name="Zhang B."/>
            <person name="Zhang J."/>
            <person name="Zhang H."/>
            <person name="Yang L."/>
            <person name="Zheng W."/>
            <person name="Tian Y."/>
            <person name="Yu Z."/>
            <person name="Xu H.Jr."/>
            <person name="Zheng T."/>
        </authorList>
    </citation>
    <scope>NUCLEOTIDE SEQUENCE [LARGE SCALE GENOMIC DNA]</scope>
    <source>
        <strain evidence="9 10">KD52</strain>
    </source>
</reference>
<evidence type="ECO:0000256" key="5">
    <source>
        <dbReference type="ARBA" id="ARBA00022692"/>
    </source>
</evidence>
<keyword evidence="8" id="KW-0732">Signal</keyword>
<evidence type="ECO:0000256" key="1">
    <source>
        <dbReference type="ARBA" id="ARBA00004442"/>
    </source>
</evidence>
<keyword evidence="5" id="KW-0812">Transmembrane</keyword>
<dbReference type="InterPro" id="IPR051906">
    <property type="entry name" value="TolC-like"/>
</dbReference>
<organism evidence="9 10">
    <name type="scientific">Phaeodactylibacter xiamenensis</name>
    <dbReference type="NCBI Taxonomy" id="1524460"/>
    <lineage>
        <taxon>Bacteria</taxon>
        <taxon>Pseudomonadati</taxon>
        <taxon>Bacteroidota</taxon>
        <taxon>Saprospiria</taxon>
        <taxon>Saprospirales</taxon>
        <taxon>Haliscomenobacteraceae</taxon>
        <taxon>Phaeodactylibacter</taxon>
    </lineage>
</organism>
<dbReference type="RefSeq" id="WP_044218358.1">
    <property type="nucleotide sequence ID" value="NZ_JBKAGJ010000006.1"/>
</dbReference>
<comment type="caution">
    <text evidence="9">The sequence shown here is derived from an EMBL/GenBank/DDBJ whole genome shotgun (WGS) entry which is preliminary data.</text>
</comment>
<dbReference type="EMBL" id="JPOS01000018">
    <property type="protein sequence ID" value="KGE88630.1"/>
    <property type="molecule type" value="Genomic_DNA"/>
</dbReference>
<protein>
    <recommendedName>
        <fullName evidence="11">Transporter</fullName>
    </recommendedName>
</protein>
<keyword evidence="3" id="KW-0813">Transport</keyword>
<dbReference type="GO" id="GO:1990281">
    <property type="term" value="C:efflux pump complex"/>
    <property type="evidence" value="ECO:0007669"/>
    <property type="project" value="TreeGrafter"/>
</dbReference>
<dbReference type="Proteomes" id="UP000029736">
    <property type="component" value="Unassembled WGS sequence"/>
</dbReference>
<keyword evidence="10" id="KW-1185">Reference proteome</keyword>
<proteinExistence type="inferred from homology"/>
<sequence length="422" mass="46986">MRYLPFLCLLLALPARAQEPIQLEQAYSMAEQAHPLSQQAGLLRSASTLRQEQIDKARLPQISWNAQASLQSEVVEFPFELPIPGGAGLDLPLYRFQTTADAQYSLYDGGRIEAKLEAEAAQLAVSEAQLEVELEPLKAQVNQYVFGILLQRERMHILESGLEQLQGRISQVEAGVEHGVLLPGELSRLQAEQLRLQSEIIQVKSKTDALRGGLAVLLGQDVPEGVEFELPAPAAEMLPSDLQRPELKLFEQQQQQLMAGLLGIEADQRPTVGAFLQAGFGAPNPLNFFDNSLSPFAMGGVRFSWNFVDWGKADRSRQLLSLQREMIGQRQAAFTTQIERQEVQIRTEMAAIDPLIAQGQDIIQLQEEVLQQIDAQLREGTAVAADYITQSAAVRQAQLQVEQYRLQKQQLYIQLLTLKGIL</sequence>
<evidence type="ECO:0000256" key="3">
    <source>
        <dbReference type="ARBA" id="ARBA00022448"/>
    </source>
</evidence>